<dbReference type="Pfam" id="PF00392">
    <property type="entry name" value="GntR"/>
    <property type="match status" value="1"/>
</dbReference>
<evidence type="ECO:0000256" key="3">
    <source>
        <dbReference type="ARBA" id="ARBA00023163"/>
    </source>
</evidence>
<dbReference type="SMART" id="SM00866">
    <property type="entry name" value="UTRA"/>
    <property type="match status" value="1"/>
</dbReference>
<evidence type="ECO:0000259" key="4">
    <source>
        <dbReference type="PROSITE" id="PS50949"/>
    </source>
</evidence>
<dbReference type="PANTHER" id="PTHR44846">
    <property type="entry name" value="MANNOSYL-D-GLYCERATE TRANSPORT/METABOLISM SYSTEM REPRESSOR MNGR-RELATED"/>
    <property type="match status" value="1"/>
</dbReference>
<gene>
    <name evidence="5" type="ORF">RWH43_05005</name>
</gene>
<sequence>MPQRAPMYRVIYDDIVAQIQSGALQPAAQIASENDLAKQYGVSRMTVRQALELLGSDDLVIRKQGSGTFVREHPRRGRRLSRLRSFADELASSGDHLASEVVRAELASAPDEVADALRLDPGDTVNRLTRVRRVDGVAAALQDAWVPYAVAPGLVREPLAEGSLYRTLSERYGVELQWADQSMTAAILEPDEARLLDVAPGGAVLHGLRTTFSRTGNPVEFTYGWTLPEFPLLLRIDAE</sequence>
<dbReference type="EMBL" id="JAWDIU010000001">
    <property type="protein sequence ID" value="MDU0326113.1"/>
    <property type="molecule type" value="Genomic_DNA"/>
</dbReference>
<dbReference type="InterPro" id="IPR050679">
    <property type="entry name" value="Bact_HTH_transcr_reg"/>
</dbReference>
<dbReference type="RefSeq" id="WP_222123900.1">
    <property type="nucleotide sequence ID" value="NZ_JAWDIU010000001.1"/>
</dbReference>
<proteinExistence type="predicted"/>
<dbReference type="InterPro" id="IPR000524">
    <property type="entry name" value="Tscrpt_reg_HTH_GntR"/>
</dbReference>
<reference evidence="5 6" key="1">
    <citation type="submission" date="2023-09" db="EMBL/GenBank/DDBJ databases">
        <title>Microbacterium fusihabitans sp. nov., Microbacterium phycihabitans sp. nov., and Microbacterium cervinum sp. nov., isolated from dried seaweeds of beach.</title>
        <authorList>
            <person name="Lee S.D."/>
        </authorList>
    </citation>
    <scope>NUCLEOTIDE SEQUENCE [LARGE SCALE GENOMIC DNA]</scope>
    <source>
        <strain evidence="5 6">KSW2-21</strain>
    </source>
</reference>
<organism evidence="5 6">
    <name type="scientific">Microbacterium algihabitans</name>
    <dbReference type="NCBI Taxonomy" id="3075992"/>
    <lineage>
        <taxon>Bacteria</taxon>
        <taxon>Bacillati</taxon>
        <taxon>Actinomycetota</taxon>
        <taxon>Actinomycetes</taxon>
        <taxon>Micrococcales</taxon>
        <taxon>Microbacteriaceae</taxon>
        <taxon>Microbacterium</taxon>
    </lineage>
</organism>
<dbReference type="Gene3D" id="1.10.10.10">
    <property type="entry name" value="Winged helix-like DNA-binding domain superfamily/Winged helix DNA-binding domain"/>
    <property type="match status" value="1"/>
</dbReference>
<dbReference type="InterPro" id="IPR011663">
    <property type="entry name" value="UTRA"/>
</dbReference>
<dbReference type="PRINTS" id="PR00035">
    <property type="entry name" value="HTHGNTR"/>
</dbReference>
<dbReference type="InterPro" id="IPR028978">
    <property type="entry name" value="Chorismate_lyase_/UTRA_dom_sf"/>
</dbReference>
<dbReference type="PANTHER" id="PTHR44846:SF1">
    <property type="entry name" value="MANNOSYL-D-GLYCERATE TRANSPORT_METABOLISM SYSTEM REPRESSOR MNGR-RELATED"/>
    <property type="match status" value="1"/>
</dbReference>
<dbReference type="InterPro" id="IPR036388">
    <property type="entry name" value="WH-like_DNA-bd_sf"/>
</dbReference>
<dbReference type="Gene3D" id="3.40.1410.10">
    <property type="entry name" value="Chorismate lyase-like"/>
    <property type="match status" value="1"/>
</dbReference>
<evidence type="ECO:0000256" key="2">
    <source>
        <dbReference type="ARBA" id="ARBA00023125"/>
    </source>
</evidence>
<dbReference type="PROSITE" id="PS50949">
    <property type="entry name" value="HTH_GNTR"/>
    <property type="match status" value="1"/>
</dbReference>
<dbReference type="InterPro" id="IPR036390">
    <property type="entry name" value="WH_DNA-bd_sf"/>
</dbReference>
<dbReference type="SMART" id="SM00345">
    <property type="entry name" value="HTH_GNTR"/>
    <property type="match status" value="1"/>
</dbReference>
<evidence type="ECO:0000313" key="5">
    <source>
        <dbReference type="EMBL" id="MDU0326113.1"/>
    </source>
</evidence>
<dbReference type="CDD" id="cd07377">
    <property type="entry name" value="WHTH_GntR"/>
    <property type="match status" value="1"/>
</dbReference>
<dbReference type="Proteomes" id="UP001256673">
    <property type="component" value="Unassembled WGS sequence"/>
</dbReference>
<name>A0ABU3RT76_9MICO</name>
<comment type="caution">
    <text evidence="5">The sequence shown here is derived from an EMBL/GenBank/DDBJ whole genome shotgun (WGS) entry which is preliminary data.</text>
</comment>
<keyword evidence="6" id="KW-1185">Reference proteome</keyword>
<keyword evidence="3" id="KW-0804">Transcription</keyword>
<protein>
    <submittedName>
        <fullName evidence="5">GntR family transcriptional regulator</fullName>
    </submittedName>
</protein>
<evidence type="ECO:0000256" key="1">
    <source>
        <dbReference type="ARBA" id="ARBA00023015"/>
    </source>
</evidence>
<keyword evidence="2" id="KW-0238">DNA-binding</keyword>
<dbReference type="SUPFAM" id="SSF46785">
    <property type="entry name" value="Winged helix' DNA-binding domain"/>
    <property type="match status" value="1"/>
</dbReference>
<dbReference type="SUPFAM" id="SSF64288">
    <property type="entry name" value="Chorismate lyase-like"/>
    <property type="match status" value="1"/>
</dbReference>
<evidence type="ECO:0000313" key="6">
    <source>
        <dbReference type="Proteomes" id="UP001256673"/>
    </source>
</evidence>
<accession>A0ABU3RT76</accession>
<keyword evidence="1" id="KW-0805">Transcription regulation</keyword>
<feature type="domain" description="HTH gntR-type" evidence="4">
    <location>
        <begin position="5"/>
        <end position="73"/>
    </location>
</feature>
<dbReference type="Pfam" id="PF07702">
    <property type="entry name" value="UTRA"/>
    <property type="match status" value="1"/>
</dbReference>